<reference evidence="8" key="1">
    <citation type="submission" date="2021-01" db="UniProtKB">
        <authorList>
            <consortium name="EnsemblPlants"/>
        </authorList>
    </citation>
    <scope>IDENTIFICATION</scope>
</reference>
<dbReference type="GO" id="GO:0051997">
    <property type="term" value="F:2-oxo-4-hydroxy-4-carboxy-5-ureidoimidazoline decarboxylase activity"/>
    <property type="evidence" value="ECO:0007669"/>
    <property type="project" value="UniProtKB-EC"/>
</dbReference>
<evidence type="ECO:0000259" key="7">
    <source>
        <dbReference type="Pfam" id="PF09349"/>
    </source>
</evidence>
<dbReference type="GO" id="GO:0005777">
    <property type="term" value="C:peroxisome"/>
    <property type="evidence" value="ECO:0007669"/>
    <property type="project" value="TreeGrafter"/>
</dbReference>
<keyword evidence="6" id="KW-0456">Lyase</keyword>
<feature type="domain" description="Oxo-4-hydroxy-4-carboxy-5-ureidoimidazoline decarboxylase" evidence="7">
    <location>
        <begin position="12"/>
        <end position="95"/>
    </location>
</feature>
<dbReference type="EC" id="4.1.1.97" evidence="3"/>
<dbReference type="InterPro" id="IPR036778">
    <property type="entry name" value="OHCU_decarboxylase_sf"/>
</dbReference>
<evidence type="ECO:0000313" key="9">
    <source>
        <dbReference type="Proteomes" id="UP000594263"/>
    </source>
</evidence>
<name>A0A7N0TIS6_KALFE</name>
<keyword evidence="4" id="KW-0659">Purine metabolism</keyword>
<dbReference type="EnsemblPlants" id="Kaladp0037s0478.1.v1.1">
    <property type="protein sequence ID" value="Kaladp0037s0478.1.v1.1"/>
    <property type="gene ID" value="Kaladp0037s0478.v1.1"/>
</dbReference>
<protein>
    <recommendedName>
        <fullName evidence="3">2-oxo-4-hydroxy-4-carboxy-5-ureidoimidazoline decarboxylase</fullName>
        <ecNumber evidence="3">4.1.1.97</ecNumber>
    </recommendedName>
</protein>
<evidence type="ECO:0000313" key="8">
    <source>
        <dbReference type="EnsemblPlants" id="Kaladp0037s0478.1.v1.1"/>
    </source>
</evidence>
<evidence type="ECO:0000256" key="3">
    <source>
        <dbReference type="ARBA" id="ARBA00012257"/>
    </source>
</evidence>
<evidence type="ECO:0000256" key="1">
    <source>
        <dbReference type="ARBA" id="ARBA00001163"/>
    </source>
</evidence>
<dbReference type="GO" id="GO:0019628">
    <property type="term" value="P:urate catabolic process"/>
    <property type="evidence" value="ECO:0007669"/>
    <property type="project" value="TreeGrafter"/>
</dbReference>
<keyword evidence="5" id="KW-0210">Decarboxylase</keyword>
<comment type="pathway">
    <text evidence="2">Purine metabolism; urate degradation; (S)-allantoin from urate: step 3/3.</text>
</comment>
<dbReference type="OMA" id="HRIWLNE"/>
<dbReference type="Proteomes" id="UP000594263">
    <property type="component" value="Unplaced"/>
</dbReference>
<evidence type="ECO:0000256" key="4">
    <source>
        <dbReference type="ARBA" id="ARBA00022631"/>
    </source>
</evidence>
<evidence type="ECO:0000256" key="6">
    <source>
        <dbReference type="ARBA" id="ARBA00023239"/>
    </source>
</evidence>
<comment type="catalytic activity">
    <reaction evidence="1">
        <text>5-hydroxy-2-oxo-4-ureido-2,5-dihydro-1H-imidazole-5-carboxylate + H(+) = (S)-allantoin + CO2</text>
        <dbReference type="Rhea" id="RHEA:26301"/>
        <dbReference type="ChEBI" id="CHEBI:15378"/>
        <dbReference type="ChEBI" id="CHEBI:15678"/>
        <dbReference type="ChEBI" id="CHEBI:16526"/>
        <dbReference type="ChEBI" id="CHEBI:58639"/>
        <dbReference type="EC" id="4.1.1.97"/>
    </reaction>
</comment>
<accession>A0A7N0TIS6</accession>
<dbReference type="AlphaFoldDB" id="A0A7N0TIS6"/>
<proteinExistence type="predicted"/>
<dbReference type="GO" id="GO:0006144">
    <property type="term" value="P:purine nucleobase metabolic process"/>
    <property type="evidence" value="ECO:0007669"/>
    <property type="project" value="UniProtKB-KW"/>
</dbReference>
<dbReference type="SUPFAM" id="SSF158694">
    <property type="entry name" value="UraD-Like"/>
    <property type="match status" value="1"/>
</dbReference>
<dbReference type="Pfam" id="PF09349">
    <property type="entry name" value="OHCU_decarbox"/>
    <property type="match status" value="1"/>
</dbReference>
<evidence type="ECO:0000256" key="2">
    <source>
        <dbReference type="ARBA" id="ARBA00004754"/>
    </source>
</evidence>
<dbReference type="Gramene" id="Kaladp0037s0478.1.v1.1">
    <property type="protein sequence ID" value="Kaladp0037s0478.1.v1.1"/>
    <property type="gene ID" value="Kaladp0037s0478.v1.1"/>
</dbReference>
<dbReference type="InterPro" id="IPR018020">
    <property type="entry name" value="OHCU_decarboxylase"/>
</dbReference>
<sequence>MAEVALEEGEYLACCGSAKFAKEMAAASPFASYDLAVQVARDIWFNRVDVNGWLEAFAAHPAIGQTASSSGQGSKIGAQWSRGEQSTALATATDSTLQVSMLKSF</sequence>
<dbReference type="PANTHER" id="PTHR43466:SF1">
    <property type="entry name" value="2-OXO-4-HYDROXY-4-CARBOXY-5-UREIDOIMIDAZOLINE DECARBOXYLASE-RELATED"/>
    <property type="match status" value="1"/>
</dbReference>
<keyword evidence="9" id="KW-1185">Reference proteome</keyword>
<dbReference type="Gene3D" id="1.10.3330.10">
    <property type="entry name" value="Oxo-4-hydroxy-4-carboxy-5-ureidoimidazoline decarboxylase"/>
    <property type="match status" value="1"/>
</dbReference>
<evidence type="ECO:0000256" key="5">
    <source>
        <dbReference type="ARBA" id="ARBA00022793"/>
    </source>
</evidence>
<organism evidence="8 9">
    <name type="scientific">Kalanchoe fedtschenkoi</name>
    <name type="common">Lavender scallops</name>
    <name type="synonym">South American air plant</name>
    <dbReference type="NCBI Taxonomy" id="63787"/>
    <lineage>
        <taxon>Eukaryota</taxon>
        <taxon>Viridiplantae</taxon>
        <taxon>Streptophyta</taxon>
        <taxon>Embryophyta</taxon>
        <taxon>Tracheophyta</taxon>
        <taxon>Spermatophyta</taxon>
        <taxon>Magnoliopsida</taxon>
        <taxon>eudicotyledons</taxon>
        <taxon>Gunneridae</taxon>
        <taxon>Pentapetalae</taxon>
        <taxon>Saxifragales</taxon>
        <taxon>Crassulaceae</taxon>
        <taxon>Kalanchoe</taxon>
    </lineage>
</organism>
<dbReference type="PANTHER" id="PTHR43466">
    <property type="entry name" value="2-OXO-4-HYDROXY-4-CARBOXY-5-UREIDOIMIDAZOLINE DECARBOXYLASE-RELATED"/>
    <property type="match status" value="1"/>
</dbReference>